<dbReference type="Proteomes" id="UP001107558">
    <property type="component" value="Chromosome 2"/>
</dbReference>
<dbReference type="GO" id="GO:0007165">
    <property type="term" value="P:signal transduction"/>
    <property type="evidence" value="ECO:0007669"/>
    <property type="project" value="TreeGrafter"/>
</dbReference>
<keyword evidence="1" id="KW-0175">Coiled coil</keyword>
<name>A0A9J6BXP6_POLVA</name>
<dbReference type="PANTHER" id="PTHR15261:SF4">
    <property type="entry name" value="THROMBOSPONDIN-TYPE LAMININ G DOMAIN AND EAR REPEAT-CONTAINING PROTEIN"/>
    <property type="match status" value="1"/>
</dbReference>
<comment type="caution">
    <text evidence="2">The sequence shown here is derived from an EMBL/GenBank/DDBJ whole genome shotgun (WGS) entry which is preliminary data.</text>
</comment>
<accession>A0A9J6BXP6</accession>
<dbReference type="OrthoDB" id="188713at2759"/>
<feature type="coiled-coil region" evidence="1">
    <location>
        <begin position="470"/>
        <end position="504"/>
    </location>
</feature>
<gene>
    <name evidence="2" type="ORF">PVAND_004601</name>
</gene>
<proteinExistence type="predicted"/>
<protein>
    <submittedName>
        <fullName evidence="2">Uncharacterized protein</fullName>
    </submittedName>
</protein>
<evidence type="ECO:0000256" key="1">
    <source>
        <dbReference type="SAM" id="Coils"/>
    </source>
</evidence>
<organism evidence="2 3">
    <name type="scientific">Polypedilum vanderplanki</name>
    <name type="common">Sleeping chironomid midge</name>
    <dbReference type="NCBI Taxonomy" id="319348"/>
    <lineage>
        <taxon>Eukaryota</taxon>
        <taxon>Metazoa</taxon>
        <taxon>Ecdysozoa</taxon>
        <taxon>Arthropoda</taxon>
        <taxon>Hexapoda</taxon>
        <taxon>Insecta</taxon>
        <taxon>Pterygota</taxon>
        <taxon>Neoptera</taxon>
        <taxon>Endopterygota</taxon>
        <taxon>Diptera</taxon>
        <taxon>Nematocera</taxon>
        <taxon>Chironomoidea</taxon>
        <taxon>Chironomidae</taxon>
        <taxon>Chironominae</taxon>
        <taxon>Polypedilum</taxon>
        <taxon>Polypedilum</taxon>
    </lineage>
</organism>
<dbReference type="EMBL" id="JADBJN010000002">
    <property type="protein sequence ID" value="KAG5674647.1"/>
    <property type="molecule type" value="Genomic_DNA"/>
</dbReference>
<dbReference type="PANTHER" id="PTHR15261">
    <property type="entry name" value="THROMBOSPONDIN-TYPE LAMININ G DOMAIN AND EAR REPEAT-CONTAINING"/>
    <property type="match status" value="1"/>
</dbReference>
<sequence length="1940" mass="222425">MLLNNFTATDVTLLKGFEHRGIVPINFPQDICMFRIHGTSFAVTLSYGKTINEKEEALNVLTIFKRSNSTFYKIHEYKSKFMTKIDCSSVDNIGYVAILNTINIQMTPDELLKTASFVYRIKSNALSGETKIDRLQTFAESKQLAVRLWSRDKDLYLVYTYKTNHSSPLQKCTIFKLASNNFNPVDTLPCQNARVIEFFTVNHDLMILVGNYQENNGTTNAFSSIMRYDLSQQQFIEHQKIYTNAITVGKYFFLEREHKRHHFLFIGNSFEINEFGEINYDVLSIIYKYIDGFFIPLQTINVKHVQAVASIISKENEFNLLITSEDREVQIYYYDGWKFQESTLDYTGNSFSSGVSNIRSYDNIIDNTNILVISNINSYGNQWNIFSPTYYIHTDTSNLKAGIINWCSDSFVQIQEFNIDEANELLNAAINLTDSSNSFAKLNGNVLIKNSTIKTINANQFMKKDLSIFNSTSIDRIKNMAERYKRLEKNVHRLKSKIEFTKSSSRYRRQTEETIDDTDLGPIIDTLTVEKSINIQTINGKSINDLVYKSNRRNKKLKSIVANEILIKKELFVDGKIDEIEMSENNVILNVPNQVLHPFTIENLNVENMLTQNVNILPFNDFFMLFKRKIDKKIPNMIHQLDVDVLNVGGLINDANFTDISINSLKNTGNQIVTGNINAEYLTAEGVMFKKNTLSETISNVPISHLINIRDKTKSIEITQDIQFVQPLDVNKLFIRDRLDNVNVLNGELQVMRTKGLQEQIVTGEKSFSSINLKQPIVLRGKIESKTLEKMNPIVTIDKDLVLEGDYSIQGPVTIRKSLNVSENILTNNPYLSLKKLVESGLNLFTTNSTNLRMNFKNVVEANNINAKSINDKKPNLFVKLNYPNEQVITGLKTFENGIKVSGIVEAHTINDVNIERLNETMLKRDAAYTQFVEGNIEFADLSTQKLISPSVTIDNKNIEELLSMNSKNQIVKNMTVNSIRAQQLNAHAINQLNGKKIFGTDLNFIIDDTVKVNSFNNSFIAKKYFANLQVNQLEFSDDNEWKSIIKNFNDRIVLDFNVTGSHVFEKPMIIENLKIYGNINKISSEDILKNWLQIEGDQIFTAPQTFAFLAVDDIKLQNGLINDIELDKLYRESIWINVDEIKLDSLEIDGTLGVHEQITSDLINGVQFDNNIFIRNNTKSYQKLSKIKISSNAHIRELFFDTFNDINVKEFLNMFNEDNGTSNIQINGIATFEKANIEMLNGINLEDFYSKVWLNYQNVTLTGNRIHFEGKNIIEGTLYSDLINNRDLYDSGMNYFSKSSPRNIYAHLNIIGDVRATKNFYTEKVIVPKYINIYDEQLQLNFSDFANNVLKHDITQHIKGNWTIDRLYLHGDYNGLLNGLNMNNDVLHADNIRSEEVTGHKRFGYLIARDIITSHINGIELFDWCENHVKLNSQEPQFVANKVTFMGKVQLHDNLQVRGQINGITIKSDTILTKSSEYQVIKGDVTIDNMVTNNILDRPRSLLIENLKLRDSINGKNWNDVYENVFTTGTSYINSTQLVFEKELEMDIVHTNKSIYGTNMVEFLKGTSLNNELIKFKSNMEQISEVSDNLIESLNDRVVELSHFEHHQSINGVNIQSTVLLSIVIANSFNYALAVHEKNQIETISFYYWNREKHLFLKSDNILSLHFNGEIYNITQFHKIIYSGSDCLYVELYDTQSNKFYQYLMHYQPEIKKFVPFIQSTEDYSMKIFTWSNGSDACYGSVIYQSSDNIKVICNNSPGIVIQTQPIRKISSYDDVLIMLTDDDLVKVYYNSKFYSLPTIINPTSFSSIRYNDKIYLAVQSDRTEGTVHHGYINIYVSLVNEINFQLLQRISLNIPIAVEFSRAPSDDLMLYILTKNPTKALNVFMYAGSSNFVETIGDTTIVSEASDLDVIQIDDNFEVVSIVSGNIVYIIQAVLIKY</sequence>
<keyword evidence="3" id="KW-1185">Reference proteome</keyword>
<reference evidence="2" key="1">
    <citation type="submission" date="2021-03" db="EMBL/GenBank/DDBJ databases">
        <title>Chromosome level genome of the anhydrobiotic midge Polypedilum vanderplanki.</title>
        <authorList>
            <person name="Yoshida Y."/>
            <person name="Kikawada T."/>
            <person name="Gusev O."/>
        </authorList>
    </citation>
    <scope>NUCLEOTIDE SEQUENCE</scope>
    <source>
        <strain evidence="2">NIAS01</strain>
        <tissue evidence="2">Whole body or cell culture</tissue>
    </source>
</reference>
<evidence type="ECO:0000313" key="3">
    <source>
        <dbReference type="Proteomes" id="UP001107558"/>
    </source>
</evidence>
<evidence type="ECO:0000313" key="2">
    <source>
        <dbReference type="EMBL" id="KAG5674647.1"/>
    </source>
</evidence>